<evidence type="ECO:0000256" key="11">
    <source>
        <dbReference type="SAM" id="Phobius"/>
    </source>
</evidence>
<comment type="caution">
    <text evidence="13">The sequence shown here is derived from an EMBL/GenBank/DDBJ whole genome shotgun (WGS) entry which is preliminary data.</text>
</comment>
<dbReference type="Proteomes" id="UP000482155">
    <property type="component" value="Unassembled WGS sequence"/>
</dbReference>
<dbReference type="GO" id="GO:0015627">
    <property type="term" value="C:type II protein secretion system complex"/>
    <property type="evidence" value="ECO:0007669"/>
    <property type="project" value="InterPro"/>
</dbReference>
<keyword evidence="14" id="KW-1185">Reference proteome</keyword>
<dbReference type="Gene3D" id="3.55.40.10">
    <property type="entry name" value="minor pseudopilin epsh domain"/>
    <property type="match status" value="1"/>
</dbReference>
<accession>A0A6B3SHU1</accession>
<keyword evidence="7 11" id="KW-1133">Transmembrane helix</keyword>
<dbReference type="NCBIfam" id="TIGR02532">
    <property type="entry name" value="IV_pilin_GFxxxE"/>
    <property type="match status" value="1"/>
</dbReference>
<evidence type="ECO:0000256" key="10">
    <source>
        <dbReference type="ARBA" id="ARBA00030775"/>
    </source>
</evidence>
<evidence type="ECO:0000256" key="8">
    <source>
        <dbReference type="ARBA" id="ARBA00023136"/>
    </source>
</evidence>
<dbReference type="InterPro" id="IPR045584">
    <property type="entry name" value="Pilin-like"/>
</dbReference>
<comment type="subcellular location">
    <subcellularLocation>
        <location evidence="1">Cell inner membrane</location>
        <topology evidence="1">Single-pass membrane protein</topology>
    </subcellularLocation>
</comment>
<feature type="domain" description="General secretion pathway GspH" evidence="12">
    <location>
        <begin position="52"/>
        <end position="169"/>
    </location>
</feature>
<feature type="transmembrane region" description="Helical" evidence="11">
    <location>
        <begin position="21"/>
        <end position="43"/>
    </location>
</feature>
<organism evidence="13 14">
    <name type="scientific">Noviherbaspirillum galbum</name>
    <dbReference type="NCBI Taxonomy" id="2709383"/>
    <lineage>
        <taxon>Bacteria</taxon>
        <taxon>Pseudomonadati</taxon>
        <taxon>Pseudomonadota</taxon>
        <taxon>Betaproteobacteria</taxon>
        <taxon>Burkholderiales</taxon>
        <taxon>Oxalobacteraceae</taxon>
        <taxon>Noviherbaspirillum</taxon>
    </lineage>
</organism>
<reference evidence="13 14" key="1">
    <citation type="submission" date="2020-02" db="EMBL/GenBank/DDBJ databases">
        <authorList>
            <person name="Kim M.K."/>
        </authorList>
    </citation>
    <scope>NUCLEOTIDE SEQUENCE [LARGE SCALE GENOMIC DNA]</scope>
    <source>
        <strain evidence="13 14">17J57-3</strain>
    </source>
</reference>
<gene>
    <name evidence="13" type="ORF">G3574_04075</name>
</gene>
<dbReference type="AlphaFoldDB" id="A0A6B3SHU1"/>
<evidence type="ECO:0000256" key="5">
    <source>
        <dbReference type="ARBA" id="ARBA00022519"/>
    </source>
</evidence>
<proteinExistence type="inferred from homology"/>
<dbReference type="InterPro" id="IPR012902">
    <property type="entry name" value="N_methyl_site"/>
</dbReference>
<sequence length="183" mass="19475">MATIAGSRPAVCQDGLTSLELMIALAIAAVLLCIGAPSMMVMVQAQRLTVTVNDFLAAIHLARAEAVRRGERVDLVPADGSDWSAGWTIFVNRSGNRMPGAEDALVFRGPPLPTRLRIASTFTDAAHPYLAFAANGRTRTDASVQQPQAGSISFALDGRIRKIKLNFQGRARICDPAAEPATC</sequence>
<evidence type="ECO:0000256" key="2">
    <source>
        <dbReference type="ARBA" id="ARBA00021549"/>
    </source>
</evidence>
<keyword evidence="6 11" id="KW-0812">Transmembrane</keyword>
<keyword evidence="5" id="KW-0997">Cell inner membrane</keyword>
<dbReference type="GO" id="GO:0005886">
    <property type="term" value="C:plasma membrane"/>
    <property type="evidence" value="ECO:0007669"/>
    <property type="project" value="UniProtKB-SubCell"/>
</dbReference>
<evidence type="ECO:0000313" key="14">
    <source>
        <dbReference type="Proteomes" id="UP000482155"/>
    </source>
</evidence>
<keyword evidence="4" id="KW-0488">Methylation</keyword>
<evidence type="ECO:0000256" key="7">
    <source>
        <dbReference type="ARBA" id="ARBA00022989"/>
    </source>
</evidence>
<dbReference type="SUPFAM" id="SSF54523">
    <property type="entry name" value="Pili subunits"/>
    <property type="match status" value="1"/>
</dbReference>
<protein>
    <recommendedName>
        <fullName evidence="2">Type II secretion system protein H</fullName>
    </recommendedName>
    <alternativeName>
        <fullName evidence="10">General secretion pathway protein H</fullName>
    </alternativeName>
</protein>
<evidence type="ECO:0000259" key="12">
    <source>
        <dbReference type="Pfam" id="PF12019"/>
    </source>
</evidence>
<comment type="similarity">
    <text evidence="9">Belongs to the GSP H family.</text>
</comment>
<name>A0A6B3SHU1_9BURK</name>
<evidence type="ECO:0000256" key="3">
    <source>
        <dbReference type="ARBA" id="ARBA00022475"/>
    </source>
</evidence>
<dbReference type="EMBL" id="JAAIVB010000012">
    <property type="protein sequence ID" value="NEX60248.1"/>
    <property type="molecule type" value="Genomic_DNA"/>
</dbReference>
<evidence type="ECO:0000256" key="1">
    <source>
        <dbReference type="ARBA" id="ARBA00004377"/>
    </source>
</evidence>
<evidence type="ECO:0000256" key="9">
    <source>
        <dbReference type="ARBA" id="ARBA00025772"/>
    </source>
</evidence>
<evidence type="ECO:0000256" key="4">
    <source>
        <dbReference type="ARBA" id="ARBA00022481"/>
    </source>
</evidence>
<keyword evidence="3" id="KW-1003">Cell membrane</keyword>
<evidence type="ECO:0000313" key="13">
    <source>
        <dbReference type="EMBL" id="NEX60248.1"/>
    </source>
</evidence>
<dbReference type="GO" id="GO:0015628">
    <property type="term" value="P:protein secretion by the type II secretion system"/>
    <property type="evidence" value="ECO:0007669"/>
    <property type="project" value="InterPro"/>
</dbReference>
<evidence type="ECO:0000256" key="6">
    <source>
        <dbReference type="ARBA" id="ARBA00022692"/>
    </source>
</evidence>
<dbReference type="Pfam" id="PF12019">
    <property type="entry name" value="GspH"/>
    <property type="match status" value="1"/>
</dbReference>
<keyword evidence="8 11" id="KW-0472">Membrane</keyword>
<dbReference type="InterPro" id="IPR022346">
    <property type="entry name" value="T2SS_GspH"/>
</dbReference>